<dbReference type="Pfam" id="PF00201">
    <property type="entry name" value="UDPGT"/>
    <property type="match status" value="1"/>
</dbReference>
<protein>
    <recommendedName>
        <fullName evidence="5">Glycosyltransferase</fullName>
        <ecNumber evidence="5">2.4.1.-</ecNumber>
    </recommendedName>
</protein>
<proteinExistence type="inferred from homology"/>
<dbReference type="PANTHER" id="PTHR11926">
    <property type="entry name" value="GLUCOSYL/GLUCURONOSYL TRANSFERASES"/>
    <property type="match status" value="1"/>
</dbReference>
<comment type="similarity">
    <text evidence="2 4">Belongs to the UDP-glycosyltransferase family.</text>
</comment>
<evidence type="ECO:0000313" key="6">
    <source>
        <dbReference type="Proteomes" id="UP000504603"/>
    </source>
</evidence>
<dbReference type="Gene3D" id="3.40.50.2000">
    <property type="entry name" value="Glycogen Phosphorylase B"/>
    <property type="match status" value="2"/>
</dbReference>
<keyword evidence="6" id="KW-1185">Reference proteome</keyword>
<dbReference type="InterPro" id="IPR002213">
    <property type="entry name" value="UDP_glucos_trans"/>
</dbReference>
<dbReference type="KEGG" id="mcha:111020840"/>
<dbReference type="SUPFAM" id="SSF53756">
    <property type="entry name" value="UDP-Glycosyltransferase/glycogen phosphorylase"/>
    <property type="match status" value="1"/>
</dbReference>
<dbReference type="OrthoDB" id="5835829at2759"/>
<dbReference type="GO" id="GO:0080043">
    <property type="term" value="F:quercetin 3-O-glucosyltransferase activity"/>
    <property type="evidence" value="ECO:0007669"/>
    <property type="project" value="TreeGrafter"/>
</dbReference>
<keyword evidence="4" id="KW-0328">Glycosyltransferase</keyword>
<evidence type="ECO:0000256" key="2">
    <source>
        <dbReference type="ARBA" id="ARBA00009995"/>
    </source>
</evidence>
<dbReference type="AlphaFoldDB" id="A0A6J1DIJ8"/>
<dbReference type="GeneID" id="111020840"/>
<reference evidence="7" key="1">
    <citation type="submission" date="2025-08" db="UniProtKB">
        <authorList>
            <consortium name="RefSeq"/>
        </authorList>
    </citation>
    <scope>IDENTIFICATION</scope>
    <source>
        <strain evidence="7">OHB3-1</strain>
    </source>
</reference>
<dbReference type="GO" id="GO:0080044">
    <property type="term" value="F:quercetin 7-O-glucosyltransferase activity"/>
    <property type="evidence" value="ECO:0007669"/>
    <property type="project" value="TreeGrafter"/>
</dbReference>
<dbReference type="PROSITE" id="PS00375">
    <property type="entry name" value="UDPGT"/>
    <property type="match status" value="1"/>
</dbReference>
<keyword evidence="3 4" id="KW-0808">Transferase</keyword>
<evidence type="ECO:0000256" key="3">
    <source>
        <dbReference type="ARBA" id="ARBA00022679"/>
    </source>
</evidence>
<name>A0A6J1DIJ8_MOMCH</name>
<dbReference type="EC" id="2.4.1.-" evidence="5"/>
<dbReference type="RefSeq" id="XP_022153317.1">
    <property type="nucleotide sequence ID" value="XM_022297625.1"/>
</dbReference>
<dbReference type="FunFam" id="3.40.50.2000:FF:000060">
    <property type="entry name" value="Glycosyltransferase"/>
    <property type="match status" value="1"/>
</dbReference>
<dbReference type="InterPro" id="IPR035595">
    <property type="entry name" value="UDP_glycos_trans_CS"/>
</dbReference>
<sequence length="480" mass="52429">MAAVEASGNNNKKKKKKKDPIFSLSMEVARKHHQWQHEVLVLAFPFGSHPGCLLGLIRKLADEAPAVKFSFFNTARSNVVIFKDGGRNDNVFPYSVGDGLPESYANGGGVPAEAAELFLKAARGNFRSAIEAAAEEEVEVGGVVSDAFLGFAGEMAAEMKVPWVPVWVPGLRSLVLHLHTDLIRQKLADFGMSGDDEEKVINFLPGFSEIRKIDLPEGILHGDLESPFAVMLHKMGSHLPKASAIVVNSFKEAEPEMFDILKPKLQKLLTTAPINLTSPTSIISDEHGCLEWLDKQKPKSVAYICFGTFIALPPHELAALAEALVESGVRFLWSFRGNPKKSFSEDFLQTVDVQGKLVPWAPQTRVLAHPSVGVFIAHCGWNSVLETIMAGVPMICRPSIGDNGLNTRTMEFEWNCGLGLEKGIFTKEGAMKAMESILDPQKGAKIRTNLKALRDLAFQAVGPEGSSTKNFNVLVELLTK</sequence>
<evidence type="ECO:0000256" key="5">
    <source>
        <dbReference type="RuleBase" id="RU362057"/>
    </source>
</evidence>
<dbReference type="PANTHER" id="PTHR11926:SF1560">
    <property type="entry name" value="UDP-GLYCOSYLTRANSFERASE 74E1-RELATED"/>
    <property type="match status" value="1"/>
</dbReference>
<evidence type="ECO:0000256" key="4">
    <source>
        <dbReference type="RuleBase" id="RU003718"/>
    </source>
</evidence>
<dbReference type="Proteomes" id="UP000504603">
    <property type="component" value="Unplaced"/>
</dbReference>
<organism evidence="6 7">
    <name type="scientific">Momordica charantia</name>
    <name type="common">Bitter gourd</name>
    <name type="synonym">Balsam pear</name>
    <dbReference type="NCBI Taxonomy" id="3673"/>
    <lineage>
        <taxon>Eukaryota</taxon>
        <taxon>Viridiplantae</taxon>
        <taxon>Streptophyta</taxon>
        <taxon>Embryophyta</taxon>
        <taxon>Tracheophyta</taxon>
        <taxon>Spermatophyta</taxon>
        <taxon>Magnoliopsida</taxon>
        <taxon>eudicotyledons</taxon>
        <taxon>Gunneridae</taxon>
        <taxon>Pentapetalae</taxon>
        <taxon>rosids</taxon>
        <taxon>fabids</taxon>
        <taxon>Cucurbitales</taxon>
        <taxon>Cucurbitaceae</taxon>
        <taxon>Momordiceae</taxon>
        <taxon>Momordica</taxon>
    </lineage>
</organism>
<gene>
    <name evidence="7" type="primary">LOC111020840</name>
</gene>
<evidence type="ECO:0000313" key="7">
    <source>
        <dbReference type="RefSeq" id="XP_022153317.1"/>
    </source>
</evidence>
<dbReference type="CDD" id="cd03784">
    <property type="entry name" value="GT1_Gtf-like"/>
    <property type="match status" value="1"/>
</dbReference>
<comment type="pathway">
    <text evidence="1">Secondary metabolite biosynthesis; terpenoid biosynthesis.</text>
</comment>
<evidence type="ECO:0000256" key="1">
    <source>
        <dbReference type="ARBA" id="ARBA00004721"/>
    </source>
</evidence>
<accession>A0A6J1DIJ8</accession>